<feature type="domain" description="NB-ARC" evidence="1">
    <location>
        <begin position="31"/>
        <end position="165"/>
    </location>
</feature>
<evidence type="ECO:0000259" key="1">
    <source>
        <dbReference type="Pfam" id="PF00931"/>
    </source>
</evidence>
<sequence length="719" mass="81863">MDTSEKIRRCLMLPQTRATRCFSRDDVFVKLDEILQPAAEQSSLRSVALYGVGGVGKSTVASTYVENKFEDQVWDVVLWVCGEKPSSLRQSFTDVAMRLKLPGAQPQTHNENLFLLTCDSLDCKWIIVYDNVESAQMLMPFWPGSDRGYALITTRNHSLAFEPASDGIEVLSIEHGLEAEGSSALALSERLSGHALALSHMAGIIHNGELSIQEFVTIYQGHIRRTHATSEPPSLWEFSFRSLDEDSRTLLAIMSFLMPDIIPQEIFDADTDSSIPERLHNCLEELSFSTALGKLITLALVRRNRNTKMVSIHRMVQTQFKHFLSLEERQNSFNDAVALVSKVFPREEVAQGQLYGVWDTCNKYLQHVLSLRDCFTEERTLSMSFQATEQFCDLLIQCQRIHGTSLILGLWYLYETNSLEDMRLLCDVNLAAVSSLANSPQKSDMRASILSHQANLAESLGEAQEAIQLNKSAYEIRLEERPMKQRLLCYISNNIGYCYNTANDHKHSLKWFQRSQHWWAASVGDGEETQECPAFILKNTARCMVYLDDFNGASHLLDVAISRLKTEQPSNWAMLAYAYFVMATLWRRQGNWETAETFYIKAQNTWLKGDQTRLHPFNGGCMYRMGVCCLEQSRSEAAIKHIRDSLLVTKFHQASMPVEHARNLFKLSEATVKAGCLDKLHEIDDVRKEAENCLEKKYPDVASWETDDAYDSLIPIFWR</sequence>
<dbReference type="InterPro" id="IPR056681">
    <property type="entry name" value="DUF7779"/>
</dbReference>
<organism evidence="3 4">
    <name type="scientific">Cordyceps confragosa</name>
    <name type="common">Lecanicillium lecanii</name>
    <dbReference type="NCBI Taxonomy" id="2714763"/>
    <lineage>
        <taxon>Eukaryota</taxon>
        <taxon>Fungi</taxon>
        <taxon>Dikarya</taxon>
        <taxon>Ascomycota</taxon>
        <taxon>Pezizomycotina</taxon>
        <taxon>Sordariomycetes</taxon>
        <taxon>Hypocreomycetidae</taxon>
        <taxon>Hypocreales</taxon>
        <taxon>Cordycipitaceae</taxon>
        <taxon>Akanthomyces</taxon>
    </lineage>
</organism>
<dbReference type="PANTHER" id="PTHR35205:SF1">
    <property type="entry name" value="ZU5 DOMAIN-CONTAINING PROTEIN"/>
    <property type="match status" value="1"/>
</dbReference>
<dbReference type="AlphaFoldDB" id="A0A179I2C6"/>
<dbReference type="Gene3D" id="1.25.40.10">
    <property type="entry name" value="Tetratricopeptide repeat domain"/>
    <property type="match status" value="1"/>
</dbReference>
<dbReference type="Gene3D" id="3.40.50.300">
    <property type="entry name" value="P-loop containing nucleotide triphosphate hydrolases"/>
    <property type="match status" value="1"/>
</dbReference>
<dbReference type="InterPro" id="IPR027417">
    <property type="entry name" value="P-loop_NTPase"/>
</dbReference>
<dbReference type="SUPFAM" id="SSF48452">
    <property type="entry name" value="TPR-like"/>
    <property type="match status" value="1"/>
</dbReference>
<proteinExistence type="predicted"/>
<dbReference type="OMA" id="CYNTAND"/>
<dbReference type="EMBL" id="LUKN01004462">
    <property type="protein sequence ID" value="OAQ95981.1"/>
    <property type="molecule type" value="Genomic_DNA"/>
</dbReference>
<dbReference type="Pfam" id="PF00931">
    <property type="entry name" value="NB-ARC"/>
    <property type="match status" value="1"/>
</dbReference>
<keyword evidence="4" id="KW-1185">Reference proteome</keyword>
<evidence type="ECO:0000259" key="2">
    <source>
        <dbReference type="Pfam" id="PF25000"/>
    </source>
</evidence>
<reference evidence="3 4" key="1">
    <citation type="submission" date="2016-03" db="EMBL/GenBank/DDBJ databases">
        <title>Fine-scale spatial genetic structure of a fungal parasite of coffee scale insects.</title>
        <authorList>
            <person name="Jackson D."/>
            <person name="Zemenick K.A."/>
            <person name="Malloure B."/>
            <person name="Quandt C.A."/>
            <person name="James T.Y."/>
        </authorList>
    </citation>
    <scope>NUCLEOTIDE SEQUENCE [LARGE SCALE GENOMIC DNA]</scope>
    <source>
        <strain evidence="3 4">UM487</strain>
    </source>
</reference>
<name>A0A179I2C6_CORDF</name>
<accession>A0A179I2C6</accession>
<dbReference type="GO" id="GO:0043531">
    <property type="term" value="F:ADP binding"/>
    <property type="evidence" value="ECO:0007669"/>
    <property type="project" value="InterPro"/>
</dbReference>
<feature type="domain" description="DUF7779" evidence="2">
    <location>
        <begin position="239"/>
        <end position="326"/>
    </location>
</feature>
<dbReference type="Pfam" id="PF25000">
    <property type="entry name" value="DUF7779"/>
    <property type="match status" value="1"/>
</dbReference>
<dbReference type="InterPro" id="IPR002182">
    <property type="entry name" value="NB-ARC"/>
</dbReference>
<comment type="caution">
    <text evidence="3">The sequence shown here is derived from an EMBL/GenBank/DDBJ whole genome shotgun (WGS) entry which is preliminary data.</text>
</comment>
<dbReference type="Proteomes" id="UP000243081">
    <property type="component" value="Unassembled WGS sequence"/>
</dbReference>
<dbReference type="SUPFAM" id="SSF52540">
    <property type="entry name" value="P-loop containing nucleoside triphosphate hydrolases"/>
    <property type="match status" value="1"/>
</dbReference>
<dbReference type="OrthoDB" id="4870852at2759"/>
<evidence type="ECO:0000313" key="3">
    <source>
        <dbReference type="EMBL" id="OAQ95981.1"/>
    </source>
</evidence>
<dbReference type="InterPro" id="IPR011990">
    <property type="entry name" value="TPR-like_helical_dom_sf"/>
</dbReference>
<evidence type="ECO:0000313" key="4">
    <source>
        <dbReference type="Proteomes" id="UP000243081"/>
    </source>
</evidence>
<dbReference type="PANTHER" id="PTHR35205">
    <property type="entry name" value="NB-ARC AND TPR DOMAIN PROTEIN"/>
    <property type="match status" value="1"/>
</dbReference>
<protein>
    <submittedName>
        <fullName evidence="3">Uncharacterized protein</fullName>
    </submittedName>
</protein>
<gene>
    <name evidence="3" type="ORF">LLEC1_02850</name>
</gene>